<protein>
    <submittedName>
        <fullName evidence="2">Uncharacterized protein LOC127751430</fullName>
    </submittedName>
</protein>
<dbReference type="AlphaFoldDB" id="A0A9C6X864"/>
<keyword evidence="1" id="KW-1185">Reference proteome</keyword>
<organism evidence="1 2">
    <name type="scientific">Frankliniella occidentalis</name>
    <name type="common">Western flower thrips</name>
    <name type="synonym">Euthrips occidentalis</name>
    <dbReference type="NCBI Taxonomy" id="133901"/>
    <lineage>
        <taxon>Eukaryota</taxon>
        <taxon>Metazoa</taxon>
        <taxon>Ecdysozoa</taxon>
        <taxon>Arthropoda</taxon>
        <taxon>Hexapoda</taxon>
        <taxon>Insecta</taxon>
        <taxon>Pterygota</taxon>
        <taxon>Neoptera</taxon>
        <taxon>Paraneoptera</taxon>
        <taxon>Thysanoptera</taxon>
        <taxon>Terebrantia</taxon>
        <taxon>Thripoidea</taxon>
        <taxon>Thripidae</taxon>
        <taxon>Frankliniella</taxon>
    </lineage>
</organism>
<dbReference type="OrthoDB" id="7699125at2759"/>
<gene>
    <name evidence="2" type="primary">LOC127751430</name>
</gene>
<dbReference type="KEGG" id="foc:127751430"/>
<proteinExistence type="predicted"/>
<accession>A0A9C6X864</accession>
<dbReference type="GeneID" id="127751430"/>
<dbReference type="RefSeq" id="XP_052130939.1">
    <property type="nucleotide sequence ID" value="XM_052274979.1"/>
</dbReference>
<sequence>MDNIRVGVQDLLCDYSSSLQREIESLADPVDHKVSLDAIQNIFSWKLPADYIFRSIDTRTKLQDFAVNFMKLLVPEEIDMGRSLIWKKKPTIDLVEKVDKFYYMSFLPALQRLLQNKQVRDCVDNPKQSNNVMKSVLDGNYFKTHPFFSRFVVSLAIILYYDEVEFAAALGSKTQKLGIFYWSLANIYPELRSTFQAINLLAIGQYKHIRKYGIDKILDRFVSDINKLMTEGVSVLVDGHFKVYKGSLLFVTADTPAAALVGGFKRSVSASKPCRRCMASQLDYKLYFNEGNFVLRTMNSHADHVEAATDATMTKQARAFWSKTYGVNSRSSLMDIDGFNILSCLVQDGMHILSEEVIKVCIRNFLGYCVEENLFTLVEFNERIDLFNYQHMSRDKPSHILPDHLENNLRQSAAQMLCLCYVLPFLVNNLLLTEEGEEHEGAYERLDNHVQLLQIVNCCFAFEVSEDRTYLLSHQIEIFIRTFVGLYPDAIVPKFHLLIHFPRQMRDFRPARQQFCMRFEAAHSYYKTIARAIRNFKNLPWSLANRQEALRCFELWQMPGSPSPRYLYSGHQIKCGKQILISQTEVADALFRVIRNVDRETVRAMSSPQIIVHGTTYQHDSVILVSCEEDQMPVFAKVKEILVYREENYLVYQTFETLDYSFRLNAYNVKPCSTLETSVINIKDLLYPFPLSIFNIKSEKYIVLFYHERSENMLMHYNKDC</sequence>
<dbReference type="Proteomes" id="UP000504606">
    <property type="component" value="Unplaced"/>
</dbReference>
<evidence type="ECO:0000313" key="2">
    <source>
        <dbReference type="RefSeq" id="XP_052130939.1"/>
    </source>
</evidence>
<evidence type="ECO:0000313" key="1">
    <source>
        <dbReference type="Proteomes" id="UP000504606"/>
    </source>
</evidence>
<dbReference type="PANTHER" id="PTHR31912">
    <property type="entry name" value="IP13529P"/>
    <property type="match status" value="1"/>
</dbReference>
<name>A0A9C6X864_FRAOC</name>
<reference evidence="2" key="1">
    <citation type="submission" date="2025-08" db="UniProtKB">
        <authorList>
            <consortium name="RefSeq"/>
        </authorList>
    </citation>
    <scope>IDENTIFICATION</scope>
    <source>
        <tissue evidence="2">Whole organism</tissue>
    </source>
</reference>
<dbReference type="PANTHER" id="PTHR31912:SF34">
    <property type="entry name" value="NOTOCHORD-RELATED PROTEIN"/>
    <property type="match status" value="1"/>
</dbReference>